<protein>
    <submittedName>
        <fullName evidence="1">Uncharacterized protein</fullName>
    </submittedName>
</protein>
<keyword evidence="2" id="KW-1185">Reference proteome</keyword>
<proteinExistence type="predicted"/>
<evidence type="ECO:0000313" key="1">
    <source>
        <dbReference type="EMBL" id="EEF61463.1"/>
    </source>
</evidence>
<name>B9XFU9_PEDPL</name>
<organism evidence="1 2">
    <name type="scientific">Pedosphaera parvula (strain Ellin514)</name>
    <dbReference type="NCBI Taxonomy" id="320771"/>
    <lineage>
        <taxon>Bacteria</taxon>
        <taxon>Pseudomonadati</taxon>
        <taxon>Verrucomicrobiota</taxon>
        <taxon>Pedosphaerae</taxon>
        <taxon>Pedosphaerales</taxon>
        <taxon>Pedosphaeraceae</taxon>
        <taxon>Pedosphaera</taxon>
    </lineage>
</organism>
<comment type="caution">
    <text evidence="1">The sequence shown here is derived from an EMBL/GenBank/DDBJ whole genome shotgun (WGS) entry which is preliminary data.</text>
</comment>
<dbReference type="InterPro" id="IPR056510">
    <property type="entry name" value="WapI"/>
</dbReference>
<gene>
    <name evidence="1" type="ORF">Cflav_PD4484</name>
</gene>
<dbReference type="Pfam" id="PF24716">
    <property type="entry name" value="WapI"/>
    <property type="match status" value="1"/>
</dbReference>
<sequence length="145" mass="16766">MIFSFGQSEQERMEIDVIRYERQPTGEYSDDNWLVVEIRVRAGGFRGEISATIITAELYEFLSELRPLYETLKGVAELKMMEEQLSLRLVGDGRGQIELCGEVMDKAGVGNRLNFSLHFDQSQLNTSIRELERVKSQFPIREEQK</sequence>
<reference evidence="1 2" key="1">
    <citation type="journal article" date="2011" name="J. Bacteriol.">
        <title>Genome sequence of 'Pedosphaera parvula' Ellin514, an aerobic Verrucomicrobial isolate from pasture soil.</title>
        <authorList>
            <person name="Kant R."/>
            <person name="van Passel M.W."/>
            <person name="Sangwan P."/>
            <person name="Palva A."/>
            <person name="Lucas S."/>
            <person name="Copeland A."/>
            <person name="Lapidus A."/>
            <person name="Glavina Del Rio T."/>
            <person name="Dalin E."/>
            <person name="Tice H."/>
            <person name="Bruce D."/>
            <person name="Goodwin L."/>
            <person name="Pitluck S."/>
            <person name="Chertkov O."/>
            <person name="Larimer F.W."/>
            <person name="Land M.L."/>
            <person name="Hauser L."/>
            <person name="Brettin T.S."/>
            <person name="Detter J.C."/>
            <person name="Han S."/>
            <person name="de Vos W.M."/>
            <person name="Janssen P.H."/>
            <person name="Smidt H."/>
        </authorList>
    </citation>
    <scope>NUCLEOTIDE SEQUENCE [LARGE SCALE GENOMIC DNA]</scope>
    <source>
        <strain evidence="1 2">Ellin514</strain>
    </source>
</reference>
<dbReference type="STRING" id="320771.Cflav_PD4484"/>
<accession>B9XFU9</accession>
<dbReference type="AlphaFoldDB" id="B9XFU9"/>
<evidence type="ECO:0000313" key="2">
    <source>
        <dbReference type="Proteomes" id="UP000003688"/>
    </source>
</evidence>
<dbReference type="Proteomes" id="UP000003688">
    <property type="component" value="Unassembled WGS sequence"/>
</dbReference>
<dbReference type="OrthoDB" id="665647at2"/>
<dbReference type="EMBL" id="ABOX02000010">
    <property type="protein sequence ID" value="EEF61463.1"/>
    <property type="molecule type" value="Genomic_DNA"/>
</dbReference>